<name>A0A1I1G6G4_9BURK</name>
<feature type="transmembrane region" description="Helical" evidence="1">
    <location>
        <begin position="82"/>
        <end position="110"/>
    </location>
</feature>
<proteinExistence type="predicted"/>
<dbReference type="STRING" id="1164594.SAMN05216204_103206"/>
<evidence type="ECO:0000313" key="2">
    <source>
        <dbReference type="EMBL" id="SFC07071.1"/>
    </source>
</evidence>
<keyword evidence="1" id="KW-0812">Transmembrane</keyword>
<feature type="transmembrane region" description="Helical" evidence="1">
    <location>
        <begin position="12"/>
        <end position="32"/>
    </location>
</feature>
<organism evidence="2 3">
    <name type="scientific">Massilia yuzhufengensis</name>
    <dbReference type="NCBI Taxonomy" id="1164594"/>
    <lineage>
        <taxon>Bacteria</taxon>
        <taxon>Pseudomonadati</taxon>
        <taxon>Pseudomonadota</taxon>
        <taxon>Betaproteobacteria</taxon>
        <taxon>Burkholderiales</taxon>
        <taxon>Oxalobacteraceae</taxon>
        <taxon>Telluria group</taxon>
        <taxon>Massilia</taxon>
    </lineage>
</organism>
<protein>
    <submittedName>
        <fullName evidence="2">Uncharacterized protein</fullName>
    </submittedName>
</protein>
<evidence type="ECO:0000313" key="3">
    <source>
        <dbReference type="Proteomes" id="UP000198639"/>
    </source>
</evidence>
<keyword evidence="1" id="KW-1133">Transmembrane helix</keyword>
<reference evidence="3" key="1">
    <citation type="submission" date="2016-10" db="EMBL/GenBank/DDBJ databases">
        <authorList>
            <person name="Varghese N."/>
            <person name="Submissions S."/>
        </authorList>
    </citation>
    <scope>NUCLEOTIDE SEQUENCE [LARGE SCALE GENOMIC DNA]</scope>
    <source>
        <strain evidence="3">CGMCC 1.12041</strain>
    </source>
</reference>
<evidence type="ECO:0000256" key="1">
    <source>
        <dbReference type="SAM" id="Phobius"/>
    </source>
</evidence>
<dbReference type="Proteomes" id="UP000198639">
    <property type="component" value="Unassembled WGS sequence"/>
</dbReference>
<accession>A0A1I1G6G4</accession>
<keyword evidence="1" id="KW-0472">Membrane</keyword>
<dbReference type="EMBL" id="FOLD01000003">
    <property type="protein sequence ID" value="SFC07071.1"/>
    <property type="molecule type" value="Genomic_DNA"/>
</dbReference>
<dbReference type="RefSeq" id="WP_091871736.1">
    <property type="nucleotide sequence ID" value="NZ_FOLD01000003.1"/>
</dbReference>
<keyword evidence="3" id="KW-1185">Reference proteome</keyword>
<gene>
    <name evidence="2" type="ORF">SAMN05216204_103206</name>
</gene>
<sequence>MSSTGTVNVVGYTVAALAFVALATVAGGDYAALLALTMVDGIIGRSDNPHRMFAYTGVAVAVFGIVVLGSGPAIIGQAGGTALWYVFAGVMGPAAVLALVAFPACTWCWCCW</sequence>
<dbReference type="AlphaFoldDB" id="A0A1I1G6G4"/>
<feature type="transmembrane region" description="Helical" evidence="1">
    <location>
        <begin position="53"/>
        <end position="76"/>
    </location>
</feature>